<proteinExistence type="predicted"/>
<name>A0A509EDP0_9HYPH</name>
<protein>
    <submittedName>
        <fullName evidence="1">Uncharacterized protein</fullName>
    </submittedName>
</protein>
<evidence type="ECO:0000313" key="1">
    <source>
        <dbReference type="EMBL" id="VUD72417.1"/>
    </source>
</evidence>
<organism evidence="1 2">
    <name type="scientific">Methylobacterium symbioticum</name>
    <dbReference type="NCBI Taxonomy" id="2584084"/>
    <lineage>
        <taxon>Bacteria</taxon>
        <taxon>Pseudomonadati</taxon>
        <taxon>Pseudomonadota</taxon>
        <taxon>Alphaproteobacteria</taxon>
        <taxon>Hyphomicrobiales</taxon>
        <taxon>Methylobacteriaceae</taxon>
        <taxon>Methylobacterium</taxon>
    </lineage>
</organism>
<dbReference type="AlphaFoldDB" id="A0A509EDP0"/>
<sequence>MELAVASEGAVSEKAVDPGVHCRCHGAVNPHGPTAATPDLAWRLSFARLAASVRSVFPGRLPRPPRA</sequence>
<dbReference type="Proteomes" id="UP000410984">
    <property type="component" value="Unassembled WGS sequence"/>
</dbReference>
<accession>A0A509EDP0</accession>
<dbReference type="EMBL" id="CABFPH010000041">
    <property type="protein sequence ID" value="VUD72417.1"/>
    <property type="molecule type" value="Genomic_DNA"/>
</dbReference>
<reference evidence="1 2" key="1">
    <citation type="submission" date="2019-06" db="EMBL/GenBank/DDBJ databases">
        <authorList>
            <person name="Rodrigo-Torres L."/>
            <person name="Arahal R. D."/>
            <person name="Lucena T."/>
        </authorList>
    </citation>
    <scope>NUCLEOTIDE SEQUENCE [LARGE SCALE GENOMIC DNA]</scope>
    <source>
        <strain evidence="1 2">SB0023/3</strain>
    </source>
</reference>
<keyword evidence="2" id="KW-1185">Reference proteome</keyword>
<evidence type="ECO:0000313" key="2">
    <source>
        <dbReference type="Proteomes" id="UP000410984"/>
    </source>
</evidence>
<dbReference type="RefSeq" id="WP_238178957.1">
    <property type="nucleotide sequence ID" value="NZ_CABFPH010000041.1"/>
</dbReference>
<gene>
    <name evidence="1" type="ORF">MET9862_03016</name>
</gene>